<dbReference type="InterPro" id="IPR036576">
    <property type="entry name" value="WRKY_dom_sf"/>
</dbReference>
<evidence type="ECO:0000259" key="7">
    <source>
        <dbReference type="PROSITE" id="PS50811"/>
    </source>
</evidence>
<dbReference type="Proteomes" id="UP001341840">
    <property type="component" value="Unassembled WGS sequence"/>
</dbReference>
<evidence type="ECO:0000313" key="8">
    <source>
        <dbReference type="EMBL" id="MED6150275.1"/>
    </source>
</evidence>
<keyword evidence="5" id="KW-0539">Nucleus</keyword>
<dbReference type="EMBL" id="JASCZI010091427">
    <property type="protein sequence ID" value="MED6150275.1"/>
    <property type="molecule type" value="Genomic_DNA"/>
</dbReference>
<keyword evidence="4" id="KW-0804">Transcription</keyword>
<organism evidence="8 9">
    <name type="scientific">Stylosanthes scabra</name>
    <dbReference type="NCBI Taxonomy" id="79078"/>
    <lineage>
        <taxon>Eukaryota</taxon>
        <taxon>Viridiplantae</taxon>
        <taxon>Streptophyta</taxon>
        <taxon>Embryophyta</taxon>
        <taxon>Tracheophyta</taxon>
        <taxon>Spermatophyta</taxon>
        <taxon>Magnoliopsida</taxon>
        <taxon>eudicotyledons</taxon>
        <taxon>Gunneridae</taxon>
        <taxon>Pentapetalae</taxon>
        <taxon>rosids</taxon>
        <taxon>fabids</taxon>
        <taxon>Fabales</taxon>
        <taxon>Fabaceae</taxon>
        <taxon>Papilionoideae</taxon>
        <taxon>50 kb inversion clade</taxon>
        <taxon>dalbergioids sensu lato</taxon>
        <taxon>Dalbergieae</taxon>
        <taxon>Pterocarpus clade</taxon>
        <taxon>Stylosanthes</taxon>
    </lineage>
</organism>
<reference evidence="8 9" key="1">
    <citation type="journal article" date="2023" name="Plants (Basel)">
        <title>Bridging the Gap: Combining Genomics and Transcriptomics Approaches to Understand Stylosanthes scabra, an Orphan Legume from the Brazilian Caatinga.</title>
        <authorList>
            <person name="Ferreira-Neto J.R.C."/>
            <person name="da Silva M.D."/>
            <person name="Binneck E."/>
            <person name="de Melo N.F."/>
            <person name="da Silva R.H."/>
            <person name="de Melo A.L.T.M."/>
            <person name="Pandolfi V."/>
            <person name="Bustamante F.O."/>
            <person name="Brasileiro-Vidal A.C."/>
            <person name="Benko-Iseppon A.M."/>
        </authorList>
    </citation>
    <scope>NUCLEOTIDE SEQUENCE [LARGE SCALE GENOMIC DNA]</scope>
    <source>
        <tissue evidence="8">Leaves</tissue>
    </source>
</reference>
<evidence type="ECO:0000313" key="9">
    <source>
        <dbReference type="Proteomes" id="UP001341840"/>
    </source>
</evidence>
<evidence type="ECO:0000256" key="6">
    <source>
        <dbReference type="SAM" id="MobiDB-lite"/>
    </source>
</evidence>
<proteinExistence type="predicted"/>
<dbReference type="PANTHER" id="PTHR31282">
    <property type="entry name" value="WRKY TRANSCRIPTION FACTOR 21-RELATED"/>
    <property type="match status" value="1"/>
</dbReference>
<comment type="subcellular location">
    <subcellularLocation>
        <location evidence="1">Nucleus</location>
    </subcellularLocation>
</comment>
<accession>A0ABU6TQ49</accession>
<keyword evidence="2" id="KW-0805">Transcription regulation</keyword>
<gene>
    <name evidence="8" type="ORF">PIB30_070853</name>
</gene>
<dbReference type="InterPro" id="IPR044810">
    <property type="entry name" value="WRKY_plant"/>
</dbReference>
<protein>
    <recommendedName>
        <fullName evidence="7">WRKY domain-containing protein</fullName>
    </recommendedName>
</protein>
<name>A0ABU6TQ49_9FABA</name>
<feature type="region of interest" description="Disordered" evidence="6">
    <location>
        <begin position="104"/>
        <end position="124"/>
    </location>
</feature>
<evidence type="ECO:0000256" key="1">
    <source>
        <dbReference type="ARBA" id="ARBA00004123"/>
    </source>
</evidence>
<keyword evidence="9" id="KW-1185">Reference proteome</keyword>
<feature type="domain" description="WRKY" evidence="7">
    <location>
        <begin position="129"/>
        <end position="197"/>
    </location>
</feature>
<dbReference type="PROSITE" id="PS50811">
    <property type="entry name" value="WRKY"/>
    <property type="match status" value="1"/>
</dbReference>
<evidence type="ECO:0000256" key="4">
    <source>
        <dbReference type="ARBA" id="ARBA00023163"/>
    </source>
</evidence>
<comment type="caution">
    <text evidence="8">The sequence shown here is derived from an EMBL/GenBank/DDBJ whole genome shotgun (WGS) entry which is preliminary data.</text>
</comment>
<keyword evidence="3" id="KW-0238">DNA-binding</keyword>
<dbReference type="Gene3D" id="2.20.25.80">
    <property type="entry name" value="WRKY domain"/>
    <property type="match status" value="1"/>
</dbReference>
<dbReference type="SMART" id="SM00774">
    <property type="entry name" value="WRKY"/>
    <property type="match status" value="1"/>
</dbReference>
<feature type="compositionally biased region" description="Polar residues" evidence="6">
    <location>
        <begin position="104"/>
        <end position="113"/>
    </location>
</feature>
<evidence type="ECO:0000256" key="2">
    <source>
        <dbReference type="ARBA" id="ARBA00023015"/>
    </source>
</evidence>
<evidence type="ECO:0000256" key="5">
    <source>
        <dbReference type="ARBA" id="ARBA00023242"/>
    </source>
</evidence>
<dbReference type="InterPro" id="IPR003657">
    <property type="entry name" value="WRKY_dom"/>
</dbReference>
<dbReference type="SUPFAM" id="SSF118290">
    <property type="entry name" value="WRKY DNA-binding domain"/>
    <property type="match status" value="1"/>
</dbReference>
<sequence>MENQRKAIEEELLRGRDMANQLLEVLVAQNKSNSNNNDDHDDDDKGLMVLLTYSEDLVHQVLRSFTNSLLILNTNKISGGVVDDDVFSDGGVVVDDPTKFRDFSSTTSPSLHTKNNRKRKSSVPTWEKDTPILIEDGHEWRKYGQKVTMNSKYLRHYYRCSHKNDQGCPATKQVQRIKENPPLFRTTYFGHHTCKSTYYEESILEPESFSGSSMFLSFNNNKNIITPSKEHVHHLSSSSQAFESANHIISQNQLLLSSSNYYHPFCDYEELGFNYSKYNDHVLSSTDEKVHFDHHAFGGDLLDFDGMQFYGQQN</sequence>
<dbReference type="Pfam" id="PF03106">
    <property type="entry name" value="WRKY"/>
    <property type="match status" value="1"/>
</dbReference>
<evidence type="ECO:0000256" key="3">
    <source>
        <dbReference type="ARBA" id="ARBA00023125"/>
    </source>
</evidence>